<proteinExistence type="evidence at transcript level"/>
<organism evidence="8">
    <name type="scientific">Hydra vulgaris</name>
    <name type="common">Hydra</name>
    <name type="synonym">Hydra attenuata</name>
    <dbReference type="NCBI Taxonomy" id="6087"/>
    <lineage>
        <taxon>Eukaryota</taxon>
        <taxon>Metazoa</taxon>
        <taxon>Cnidaria</taxon>
        <taxon>Hydrozoa</taxon>
        <taxon>Hydroidolina</taxon>
        <taxon>Anthoathecata</taxon>
        <taxon>Aplanulata</taxon>
        <taxon>Hydridae</taxon>
        <taxon>Hydra</taxon>
    </lineage>
</organism>
<dbReference type="PANTHER" id="PTHR23408">
    <property type="entry name" value="METHYLMALONYL-COA MUTASE"/>
    <property type="match status" value="1"/>
</dbReference>
<dbReference type="Gene3D" id="1.20.5.170">
    <property type="match status" value="1"/>
</dbReference>
<dbReference type="PANTHER" id="PTHR23408:SF3">
    <property type="entry name" value="METHYLMALONIC ACIDURIA TYPE A PROTEIN, MITOCHONDRIAL"/>
    <property type="match status" value="1"/>
</dbReference>
<evidence type="ECO:0000256" key="1">
    <source>
        <dbReference type="ARBA" id="ARBA00009625"/>
    </source>
</evidence>
<dbReference type="NCBIfam" id="TIGR00750">
    <property type="entry name" value="lao"/>
    <property type="match status" value="1"/>
</dbReference>
<comment type="catalytic activity">
    <reaction evidence="5">
        <text>GTP + H2O = GDP + phosphate + H(+)</text>
        <dbReference type="Rhea" id="RHEA:19669"/>
        <dbReference type="ChEBI" id="CHEBI:15377"/>
        <dbReference type="ChEBI" id="CHEBI:15378"/>
        <dbReference type="ChEBI" id="CHEBI:37565"/>
        <dbReference type="ChEBI" id="CHEBI:43474"/>
        <dbReference type="ChEBI" id="CHEBI:58189"/>
    </reaction>
</comment>
<reference evidence="8" key="1">
    <citation type="journal article" date="2013" name="Genome Biol. Evol.">
        <title>Punctuated emergences of genetic and phenotypic innovations in eumetazoan, bilaterian, euteleostome, and hominidae ancestors.</title>
        <authorList>
            <person name="Wenger Y."/>
            <person name="Galliot B."/>
        </authorList>
    </citation>
    <scope>NUCLEOTIDE SEQUENCE</scope>
    <source>
        <tissue evidence="8">Whole animals</tissue>
    </source>
</reference>
<dbReference type="GO" id="GO:0005737">
    <property type="term" value="C:cytoplasm"/>
    <property type="evidence" value="ECO:0007669"/>
    <property type="project" value="TreeGrafter"/>
</dbReference>
<dbReference type="EMBL" id="HAAD01002738">
    <property type="protein sequence ID" value="CDG68970.1"/>
    <property type="molecule type" value="mRNA"/>
</dbReference>
<evidence type="ECO:0000256" key="3">
    <source>
        <dbReference type="ARBA" id="ARBA00022801"/>
    </source>
</evidence>
<dbReference type="OrthoDB" id="1476984at2759"/>
<dbReference type="InterPro" id="IPR027417">
    <property type="entry name" value="P-loop_NTPase"/>
</dbReference>
<sequence length="369" mass="41134">VLKMTYLRRYLGLSTFSGKLKSCMYYSYESKSRLKTVDELFEQLVNGNRASLATTITLIESTRDNHKHHADNLLSKALSHLKKLQESGKSTFRIGLTGAPGAGKSSLIEKFGKKLTSEGHKVAVLAIDPSSVKTGGSLLGDRTRMITLSHDPNAYIRPSPTAGTLGGVARKTNEAIILCEAAGYDIILVETVGIGQSEVAVGDMVDMFVLVIPPASGDELQGIKKGIVEMVDLVLVNKADGDLLPAARRIQSEYTSALKLLSRQSDIWHPKVHSVSSLLDEGFGIVWAEMTEFKNIMLQKNLFYFKRKQQYKAWMWRILRENIFASFTENEKVIEQIKKHEQYVEEELMTPNMAANSVINFFKNEKGLK</sequence>
<dbReference type="Pfam" id="PF03308">
    <property type="entry name" value="MeaB"/>
    <property type="match status" value="1"/>
</dbReference>
<dbReference type="Gene3D" id="3.40.50.300">
    <property type="entry name" value="P-loop containing nucleotide triphosphate hydrolases"/>
    <property type="match status" value="1"/>
</dbReference>
<evidence type="ECO:0000256" key="6">
    <source>
        <dbReference type="ARBA" id="ARBA00056794"/>
    </source>
</evidence>
<dbReference type="InterPro" id="IPR005129">
    <property type="entry name" value="GTPase_ArgK"/>
</dbReference>
<evidence type="ECO:0000313" key="8">
    <source>
        <dbReference type="EMBL" id="CDG68970.1"/>
    </source>
</evidence>
<evidence type="ECO:0000256" key="4">
    <source>
        <dbReference type="ARBA" id="ARBA00023134"/>
    </source>
</evidence>
<evidence type="ECO:0000256" key="7">
    <source>
        <dbReference type="ARBA" id="ARBA00062796"/>
    </source>
</evidence>
<dbReference type="Gene3D" id="1.10.287.130">
    <property type="match status" value="1"/>
</dbReference>
<comment type="subunit">
    <text evidence="7">Homodimer. Interacts with MMUT (the apoenzyme form); the interaction is GTP dependent.</text>
</comment>
<dbReference type="SUPFAM" id="SSF52540">
    <property type="entry name" value="P-loop containing nucleoside triphosphate hydrolases"/>
    <property type="match status" value="1"/>
</dbReference>
<evidence type="ECO:0000256" key="5">
    <source>
        <dbReference type="ARBA" id="ARBA00048548"/>
    </source>
</evidence>
<accession>T2MAM4</accession>
<protein>
    <submittedName>
        <fullName evidence="8">Methylmalonic aciduria type A protein, mitochondrial</fullName>
    </submittedName>
</protein>
<dbReference type="AlphaFoldDB" id="T2MAM4"/>
<keyword evidence="3" id="KW-0378">Hydrolase</keyword>
<gene>
    <name evidence="8" type="primary">MMAA</name>
</gene>
<dbReference type="GO" id="GO:0003924">
    <property type="term" value="F:GTPase activity"/>
    <property type="evidence" value="ECO:0007669"/>
    <property type="project" value="InterPro"/>
</dbReference>
<dbReference type="NCBIfam" id="NF006958">
    <property type="entry name" value="PRK09435.1"/>
    <property type="match status" value="1"/>
</dbReference>
<feature type="non-terminal residue" evidence="8">
    <location>
        <position position="1"/>
    </location>
</feature>
<keyword evidence="2" id="KW-0547">Nucleotide-binding</keyword>
<dbReference type="CDD" id="cd03114">
    <property type="entry name" value="MMAA-like"/>
    <property type="match status" value="1"/>
</dbReference>
<comment type="function">
    <text evidence="6">GTPase, binds and hydrolyzes GTP. Involved in intracellular vitamin B12 metabolism, mediates the transport of cobalamin (Cbl) into mitochondria for the final steps of adenosylcobalamin (AdoCbl) synthesis. Functions as a G-protein chaperone that assists AdoCbl cofactor delivery from MMAB to the methylmalonyl-CoA mutase (MMUT). Plays a dual role as both a protectase and a reactivase for MMUT. Protects MMUT from progressive inactivation by oxidation by decreasing the rate of the formation of the oxidized inactive cofactor hydroxocobalamin (OH2Cbl). Additionally acts a reactivase by promoting the replacement of OH2Cbl by the active cofactor AdoCbl, restoring the activity of MMUT in the presence and hydrolysis of GTP.</text>
</comment>
<dbReference type="FunFam" id="3.40.50.300:FF:000647">
    <property type="entry name" value="Methylmalonic aciduria type A homolog, mitochondrial"/>
    <property type="match status" value="1"/>
</dbReference>
<evidence type="ECO:0000256" key="2">
    <source>
        <dbReference type="ARBA" id="ARBA00022741"/>
    </source>
</evidence>
<dbReference type="GO" id="GO:0005525">
    <property type="term" value="F:GTP binding"/>
    <property type="evidence" value="ECO:0007669"/>
    <property type="project" value="UniProtKB-KW"/>
</dbReference>
<comment type="similarity">
    <text evidence="1">Belongs to the SIMIBI class G3E GTPase family. ArgK/MeaB subfamily.</text>
</comment>
<name>T2MAM4_HYDVU</name>
<keyword evidence="4" id="KW-0342">GTP-binding</keyword>